<dbReference type="AlphaFoldDB" id="A0AAQ4DEA9"/>
<gene>
    <name evidence="3" type="ORF">V5799_010287</name>
    <name evidence="2" type="ORF">V5799_027934</name>
</gene>
<evidence type="ECO:0000256" key="1">
    <source>
        <dbReference type="SAM" id="MobiDB-lite"/>
    </source>
</evidence>
<dbReference type="Proteomes" id="UP001321473">
    <property type="component" value="Unassembled WGS sequence"/>
</dbReference>
<evidence type="ECO:0000313" key="4">
    <source>
        <dbReference type="Proteomes" id="UP001321473"/>
    </source>
</evidence>
<comment type="caution">
    <text evidence="2">The sequence shown here is derived from an EMBL/GenBank/DDBJ whole genome shotgun (WGS) entry which is preliminary data.</text>
</comment>
<accession>A0AAQ4DEA9</accession>
<proteinExistence type="predicted"/>
<name>A0AAQ4DEA9_AMBAM</name>
<reference evidence="2" key="3">
    <citation type="submission" date="2024-02" db="EMBL/GenBank/DDBJ databases">
        <authorList>
            <person name="Mcdaniel E.A."/>
            <person name="Celebi F.M."/>
            <person name="Reiter T."/>
            <person name="Weiss E.C."/>
            <person name="Chou S."/>
        </authorList>
    </citation>
    <scope>NUCLEOTIDE SEQUENCE</scope>
    <source>
        <strain evidence="2">F_SG_1</strain>
        <tissue evidence="2">Salivary glands</tissue>
    </source>
</reference>
<dbReference type="EMBL" id="JARKHS020005643">
    <property type="protein sequence ID" value="KAK8783348.1"/>
    <property type="molecule type" value="Genomic_DNA"/>
</dbReference>
<dbReference type="EMBL" id="JARKHS020031879">
    <property type="protein sequence ID" value="KAK8760799.1"/>
    <property type="molecule type" value="Genomic_DNA"/>
</dbReference>
<evidence type="ECO:0000313" key="3">
    <source>
        <dbReference type="EMBL" id="KAK8783348.1"/>
    </source>
</evidence>
<evidence type="ECO:0000313" key="2">
    <source>
        <dbReference type="EMBL" id="KAK8760799.1"/>
    </source>
</evidence>
<protein>
    <submittedName>
        <fullName evidence="2">Uncharacterized protein</fullName>
    </submittedName>
</protein>
<keyword evidence="4" id="KW-1185">Reference proteome</keyword>
<feature type="non-terminal residue" evidence="2">
    <location>
        <position position="1"/>
    </location>
</feature>
<sequence length="97" mass="10151">DFRALGWSFAMGGPPTPALQGTLIWVPYGTRIDSAANVLMPAQPVPGHQFVVMQVPAMRMNGRGSGGEGMVPPYAVPADELPSCASGRNRGKDSLAL</sequence>
<reference evidence="2" key="2">
    <citation type="submission" date="2023-03" db="EMBL/GenBank/DDBJ databases">
        <authorList>
            <person name="Thuy-Boun P."/>
        </authorList>
    </citation>
    <scope>NUCLEOTIDE SEQUENCE</scope>
    <source>
        <strain evidence="2">F_SG_1</strain>
        <tissue evidence="2">Salivary glands</tissue>
    </source>
</reference>
<organism evidence="2 4">
    <name type="scientific">Amblyomma americanum</name>
    <name type="common">Lone star tick</name>
    <dbReference type="NCBI Taxonomy" id="6943"/>
    <lineage>
        <taxon>Eukaryota</taxon>
        <taxon>Metazoa</taxon>
        <taxon>Ecdysozoa</taxon>
        <taxon>Arthropoda</taxon>
        <taxon>Chelicerata</taxon>
        <taxon>Arachnida</taxon>
        <taxon>Acari</taxon>
        <taxon>Parasitiformes</taxon>
        <taxon>Ixodida</taxon>
        <taxon>Ixodoidea</taxon>
        <taxon>Ixodidae</taxon>
        <taxon>Amblyomminae</taxon>
        <taxon>Amblyomma</taxon>
    </lineage>
</organism>
<feature type="region of interest" description="Disordered" evidence="1">
    <location>
        <begin position="63"/>
        <end position="97"/>
    </location>
</feature>
<reference evidence="2 4" key="1">
    <citation type="journal article" date="2023" name="Arcadia Sci">
        <title>De novo assembly of a long-read Amblyomma americanum tick genome.</title>
        <authorList>
            <person name="Chou S."/>
            <person name="Poskanzer K.E."/>
            <person name="Rollins M."/>
            <person name="Thuy-Boun P.S."/>
        </authorList>
    </citation>
    <scope>NUCLEOTIDE SEQUENCE [LARGE SCALE GENOMIC DNA]</scope>
    <source>
        <strain evidence="2">F_SG_1</strain>
        <tissue evidence="2">Salivary glands</tissue>
    </source>
</reference>